<sequence length="176" mass="19581">MMLPTPDYSRAGVCEFGVREAPISTIARLEQEKVKGVMLPASDHSQCKFRTNTEVSSLFVHQKSYESWNALRDLAKTPRSHSATHARGAPPESLGFVGHVEKFDVSYKTSPSEAGVKPLLRVRAYIRLTIRIETQKKFSVCTKLRKQFLGAEPPRNRTPKSARVSASQITGQLPGK</sequence>
<feature type="region of interest" description="Disordered" evidence="1">
    <location>
        <begin position="150"/>
        <end position="176"/>
    </location>
</feature>
<comment type="caution">
    <text evidence="2">The sequence shown here is derived from an EMBL/GenBank/DDBJ whole genome shotgun (WGS) entry which is preliminary data.</text>
</comment>
<evidence type="ECO:0000313" key="2">
    <source>
        <dbReference type="EMBL" id="KAJ1211307.1"/>
    </source>
</evidence>
<reference evidence="2" key="1">
    <citation type="journal article" date="2022" name="bioRxiv">
        <title>Sequencing and chromosome-scale assembly of the giantPleurodeles waltlgenome.</title>
        <authorList>
            <person name="Brown T."/>
            <person name="Elewa A."/>
            <person name="Iarovenko S."/>
            <person name="Subramanian E."/>
            <person name="Araus A.J."/>
            <person name="Petzold A."/>
            <person name="Susuki M."/>
            <person name="Suzuki K.-i.T."/>
            <person name="Hayashi T."/>
            <person name="Toyoda A."/>
            <person name="Oliveira C."/>
            <person name="Osipova E."/>
            <person name="Leigh N.D."/>
            <person name="Simon A."/>
            <person name="Yun M.H."/>
        </authorList>
    </citation>
    <scope>NUCLEOTIDE SEQUENCE</scope>
    <source>
        <strain evidence="2">20211129_DDA</strain>
        <tissue evidence="2">Liver</tissue>
    </source>
</reference>
<keyword evidence="3" id="KW-1185">Reference proteome</keyword>
<feature type="compositionally biased region" description="Polar residues" evidence="1">
    <location>
        <begin position="164"/>
        <end position="176"/>
    </location>
</feature>
<dbReference type="EMBL" id="JANPWB010000002">
    <property type="protein sequence ID" value="KAJ1211307.1"/>
    <property type="molecule type" value="Genomic_DNA"/>
</dbReference>
<evidence type="ECO:0000256" key="1">
    <source>
        <dbReference type="SAM" id="MobiDB-lite"/>
    </source>
</evidence>
<evidence type="ECO:0000313" key="3">
    <source>
        <dbReference type="Proteomes" id="UP001066276"/>
    </source>
</evidence>
<gene>
    <name evidence="2" type="ORF">NDU88_006668</name>
</gene>
<dbReference type="Proteomes" id="UP001066276">
    <property type="component" value="Chromosome 1_2"/>
</dbReference>
<protein>
    <submittedName>
        <fullName evidence="2">Uncharacterized protein</fullName>
    </submittedName>
</protein>
<proteinExistence type="predicted"/>
<dbReference type="AlphaFoldDB" id="A0AAV7WFG2"/>
<accession>A0AAV7WFG2</accession>
<name>A0AAV7WFG2_PLEWA</name>
<organism evidence="2 3">
    <name type="scientific">Pleurodeles waltl</name>
    <name type="common">Iberian ribbed newt</name>
    <dbReference type="NCBI Taxonomy" id="8319"/>
    <lineage>
        <taxon>Eukaryota</taxon>
        <taxon>Metazoa</taxon>
        <taxon>Chordata</taxon>
        <taxon>Craniata</taxon>
        <taxon>Vertebrata</taxon>
        <taxon>Euteleostomi</taxon>
        <taxon>Amphibia</taxon>
        <taxon>Batrachia</taxon>
        <taxon>Caudata</taxon>
        <taxon>Salamandroidea</taxon>
        <taxon>Salamandridae</taxon>
        <taxon>Pleurodelinae</taxon>
        <taxon>Pleurodeles</taxon>
    </lineage>
</organism>